<dbReference type="Pfam" id="PF14759">
    <property type="entry name" value="Reductase_C"/>
    <property type="match status" value="1"/>
</dbReference>
<dbReference type="PRINTS" id="PR00368">
    <property type="entry name" value="FADPNR"/>
</dbReference>
<dbReference type="Gene3D" id="3.30.390.30">
    <property type="match status" value="1"/>
</dbReference>
<dbReference type="PANTHER" id="PTHR43557">
    <property type="entry name" value="APOPTOSIS-INDUCING FACTOR 1"/>
    <property type="match status" value="1"/>
</dbReference>
<organism evidence="7 8">
    <name type="scientific">Nocardioides dubius</name>
    <dbReference type="NCBI Taxonomy" id="317019"/>
    <lineage>
        <taxon>Bacteria</taxon>
        <taxon>Bacillati</taxon>
        <taxon>Actinomycetota</taxon>
        <taxon>Actinomycetes</taxon>
        <taxon>Propionibacteriales</taxon>
        <taxon>Nocardioidaceae</taxon>
        <taxon>Nocardioides</taxon>
    </lineage>
</organism>
<reference evidence="7 8" key="1">
    <citation type="journal article" date="2019" name="Int. J. Syst. Evol. Microbiol.">
        <title>The Global Catalogue of Microorganisms (GCM) 10K type strain sequencing project: providing services to taxonomists for standard genome sequencing and annotation.</title>
        <authorList>
            <consortium name="The Broad Institute Genomics Platform"/>
            <consortium name="The Broad Institute Genome Sequencing Center for Infectious Disease"/>
            <person name="Wu L."/>
            <person name="Ma J."/>
        </authorList>
    </citation>
    <scope>NUCLEOTIDE SEQUENCE [LARGE SCALE GENOMIC DNA]</scope>
    <source>
        <strain evidence="7 8">JCM 13008</strain>
    </source>
</reference>
<keyword evidence="8" id="KW-1185">Reference proteome</keyword>
<evidence type="ECO:0000259" key="5">
    <source>
        <dbReference type="Pfam" id="PF07992"/>
    </source>
</evidence>
<dbReference type="InterPro" id="IPR050446">
    <property type="entry name" value="FAD-oxidoreductase/Apoptosis"/>
</dbReference>
<dbReference type="Proteomes" id="UP001501581">
    <property type="component" value="Unassembled WGS sequence"/>
</dbReference>
<evidence type="ECO:0000259" key="6">
    <source>
        <dbReference type="Pfam" id="PF14759"/>
    </source>
</evidence>
<dbReference type="RefSeq" id="WP_343996255.1">
    <property type="nucleotide sequence ID" value="NZ_BAAALG010000013.1"/>
</dbReference>
<dbReference type="SUPFAM" id="SSF51905">
    <property type="entry name" value="FAD/NAD(P)-binding domain"/>
    <property type="match status" value="2"/>
</dbReference>
<keyword evidence="3" id="KW-0274">FAD</keyword>
<proteinExistence type="predicted"/>
<dbReference type="PRINTS" id="PR00469">
    <property type="entry name" value="PNDRDTASEII"/>
</dbReference>
<dbReference type="Gene3D" id="3.50.50.60">
    <property type="entry name" value="FAD/NAD(P)-binding domain"/>
    <property type="match status" value="2"/>
</dbReference>
<dbReference type="EMBL" id="BAAALG010000013">
    <property type="protein sequence ID" value="GAA1111534.1"/>
    <property type="molecule type" value="Genomic_DNA"/>
</dbReference>
<feature type="domain" description="FAD/NAD(P)-binding" evidence="5">
    <location>
        <begin position="12"/>
        <end position="301"/>
    </location>
</feature>
<gene>
    <name evidence="7" type="ORF">GCM10009668_35970</name>
</gene>
<feature type="domain" description="Reductase C-terminal" evidence="6">
    <location>
        <begin position="323"/>
        <end position="391"/>
    </location>
</feature>
<dbReference type="PANTHER" id="PTHR43557:SF2">
    <property type="entry name" value="RIESKE DOMAIN-CONTAINING PROTEIN-RELATED"/>
    <property type="match status" value="1"/>
</dbReference>
<evidence type="ECO:0000256" key="1">
    <source>
        <dbReference type="ARBA" id="ARBA00001974"/>
    </source>
</evidence>
<dbReference type="InterPro" id="IPR016156">
    <property type="entry name" value="FAD/NAD-linked_Rdtase_dimer_sf"/>
</dbReference>
<evidence type="ECO:0000313" key="7">
    <source>
        <dbReference type="EMBL" id="GAA1111534.1"/>
    </source>
</evidence>
<accession>A0ABN1U0I8</accession>
<protein>
    <submittedName>
        <fullName evidence="7">FAD/NAD(P)-binding oxidoreductase</fullName>
    </submittedName>
</protein>
<evidence type="ECO:0000313" key="8">
    <source>
        <dbReference type="Proteomes" id="UP001501581"/>
    </source>
</evidence>
<evidence type="ECO:0000256" key="3">
    <source>
        <dbReference type="ARBA" id="ARBA00022827"/>
    </source>
</evidence>
<comment type="caution">
    <text evidence="7">The sequence shown here is derived from an EMBL/GenBank/DDBJ whole genome shotgun (WGS) entry which is preliminary data.</text>
</comment>
<comment type="cofactor">
    <cofactor evidence="1">
        <name>FAD</name>
        <dbReference type="ChEBI" id="CHEBI:57692"/>
    </cofactor>
</comment>
<dbReference type="Pfam" id="PF07992">
    <property type="entry name" value="Pyr_redox_2"/>
    <property type="match status" value="1"/>
</dbReference>
<evidence type="ECO:0000256" key="2">
    <source>
        <dbReference type="ARBA" id="ARBA00022630"/>
    </source>
</evidence>
<dbReference type="InterPro" id="IPR036188">
    <property type="entry name" value="FAD/NAD-bd_sf"/>
</dbReference>
<sequence length="402" mass="43349">MTEHQLVRGLERLVIVGGSLGAARVAEEARRLGFEGSIVIIAEEPVAPYDRPPLSKQYLTDAAVPDLGLIDVETLGVSLLTGNRAVSLDTRNRRVHTTAGEVEYDALVIATGAIPRQFDLGADLAGVTNLRTLQDARRVRDALQPGAQVVVIGAGFIGGEVASSARARGASVTMVEVQELPLVNAVGSLVAERLALLHRQYDVDLRTRTRVRELVGEKRVEKVVLNDGTRVAADLVVVGIGVEPNTGWLRGSGVAVSDGVACSPYLESTVPGVYAVGDVARWVNPWSGHSTRMEHWTAVGEQAAAVARNALTTDRRPCSVVPYFWSEWYGHKLQLLGEFAEETELYGDPEPTAPFLAQYRYDGNVVGAFALDRTGPLMKLRGAITERVSWESLLAARARAAR</sequence>
<name>A0ABN1U0I8_9ACTN</name>
<evidence type="ECO:0000256" key="4">
    <source>
        <dbReference type="ARBA" id="ARBA00023002"/>
    </source>
</evidence>
<dbReference type="InterPro" id="IPR023753">
    <property type="entry name" value="FAD/NAD-binding_dom"/>
</dbReference>
<dbReference type="InterPro" id="IPR028202">
    <property type="entry name" value="Reductase_C"/>
</dbReference>
<keyword evidence="4" id="KW-0560">Oxidoreductase</keyword>
<keyword evidence="2" id="KW-0285">Flavoprotein</keyword>
<dbReference type="SUPFAM" id="SSF55424">
    <property type="entry name" value="FAD/NAD-linked reductases, dimerisation (C-terminal) domain"/>
    <property type="match status" value="1"/>
</dbReference>